<dbReference type="SUPFAM" id="SSF48264">
    <property type="entry name" value="Cytochrome P450"/>
    <property type="match status" value="1"/>
</dbReference>
<dbReference type="GO" id="GO:0005789">
    <property type="term" value="C:endoplasmic reticulum membrane"/>
    <property type="evidence" value="ECO:0007669"/>
    <property type="project" value="UniProtKB-SubCell"/>
</dbReference>
<evidence type="ECO:0000256" key="5">
    <source>
        <dbReference type="ARBA" id="ARBA00022617"/>
    </source>
</evidence>
<dbReference type="EMBL" id="JANEYG010000045">
    <property type="protein sequence ID" value="KAJ8916087.1"/>
    <property type="molecule type" value="Genomic_DNA"/>
</dbReference>
<dbReference type="PANTHER" id="PTHR24292">
    <property type="entry name" value="CYTOCHROME P450"/>
    <property type="match status" value="1"/>
</dbReference>
<evidence type="ECO:0000256" key="1">
    <source>
        <dbReference type="ARBA" id="ARBA00001971"/>
    </source>
</evidence>
<dbReference type="Gene3D" id="1.10.630.10">
    <property type="entry name" value="Cytochrome P450"/>
    <property type="match status" value="1"/>
</dbReference>
<evidence type="ECO:0000313" key="14">
    <source>
        <dbReference type="Proteomes" id="UP001159042"/>
    </source>
</evidence>
<keyword evidence="10" id="KW-0408">Iron</keyword>
<keyword evidence="9" id="KW-0560">Oxidoreductase</keyword>
<evidence type="ECO:0000256" key="11">
    <source>
        <dbReference type="ARBA" id="ARBA00023033"/>
    </source>
</evidence>
<comment type="subcellular location">
    <subcellularLocation>
        <location evidence="3">Endoplasmic reticulum membrane</location>
    </subcellularLocation>
    <subcellularLocation>
        <location evidence="2">Microsome membrane</location>
    </subcellularLocation>
</comment>
<evidence type="ECO:0008006" key="15">
    <source>
        <dbReference type="Google" id="ProtNLM"/>
    </source>
</evidence>
<evidence type="ECO:0000256" key="7">
    <source>
        <dbReference type="ARBA" id="ARBA00022824"/>
    </source>
</evidence>
<keyword evidence="11" id="KW-0503">Monooxygenase</keyword>
<evidence type="ECO:0000256" key="6">
    <source>
        <dbReference type="ARBA" id="ARBA00022723"/>
    </source>
</evidence>
<evidence type="ECO:0000256" key="8">
    <source>
        <dbReference type="ARBA" id="ARBA00022848"/>
    </source>
</evidence>
<keyword evidence="6" id="KW-0479">Metal-binding</keyword>
<comment type="cofactor">
    <cofactor evidence="1">
        <name>heme</name>
        <dbReference type="ChEBI" id="CHEBI:30413"/>
    </cofactor>
</comment>
<keyword evidence="5" id="KW-0349">Heme</keyword>
<proteinExistence type="inferred from homology"/>
<evidence type="ECO:0000256" key="3">
    <source>
        <dbReference type="ARBA" id="ARBA00004586"/>
    </source>
</evidence>
<sequence length="123" mass="14218">MLTLIILVAVAGILFYHYCIVKPYRYWIERGVKQGKPKWLFGDNWLNLLRIQSTAEMVITIYNQGAGTRKWPIPLASDRVCRKPYTIQPASPEERPVHIEEGTAIILPLIGIHRDPQYYPDPD</sequence>
<organism evidence="13 14">
    <name type="scientific">Exocentrus adspersus</name>
    <dbReference type="NCBI Taxonomy" id="1586481"/>
    <lineage>
        <taxon>Eukaryota</taxon>
        <taxon>Metazoa</taxon>
        <taxon>Ecdysozoa</taxon>
        <taxon>Arthropoda</taxon>
        <taxon>Hexapoda</taxon>
        <taxon>Insecta</taxon>
        <taxon>Pterygota</taxon>
        <taxon>Neoptera</taxon>
        <taxon>Endopterygota</taxon>
        <taxon>Coleoptera</taxon>
        <taxon>Polyphaga</taxon>
        <taxon>Cucujiformia</taxon>
        <taxon>Chrysomeloidea</taxon>
        <taxon>Cerambycidae</taxon>
        <taxon>Lamiinae</taxon>
        <taxon>Acanthocinini</taxon>
        <taxon>Exocentrus</taxon>
    </lineage>
</organism>
<keyword evidence="8" id="KW-0492">Microsome</keyword>
<name>A0AAV8VQ30_9CUCU</name>
<evidence type="ECO:0000256" key="4">
    <source>
        <dbReference type="ARBA" id="ARBA00010617"/>
    </source>
</evidence>
<comment type="caution">
    <text evidence="13">The sequence shown here is derived from an EMBL/GenBank/DDBJ whole genome shotgun (WGS) entry which is preliminary data.</text>
</comment>
<protein>
    <recommendedName>
        <fullName evidence="15">Cytochrome P450</fullName>
    </recommendedName>
</protein>
<keyword evidence="7" id="KW-0256">Endoplasmic reticulum</keyword>
<evidence type="ECO:0000256" key="12">
    <source>
        <dbReference type="ARBA" id="ARBA00023136"/>
    </source>
</evidence>
<dbReference type="InterPro" id="IPR050476">
    <property type="entry name" value="Insect_CytP450_Detox"/>
</dbReference>
<keyword evidence="12" id="KW-0472">Membrane</keyword>
<dbReference type="GO" id="GO:0004497">
    <property type="term" value="F:monooxygenase activity"/>
    <property type="evidence" value="ECO:0007669"/>
    <property type="project" value="UniProtKB-KW"/>
</dbReference>
<reference evidence="13 14" key="1">
    <citation type="journal article" date="2023" name="Insect Mol. Biol.">
        <title>Genome sequencing provides insights into the evolution of gene families encoding plant cell wall-degrading enzymes in longhorned beetles.</title>
        <authorList>
            <person name="Shin N.R."/>
            <person name="Okamura Y."/>
            <person name="Kirsch R."/>
            <person name="Pauchet Y."/>
        </authorList>
    </citation>
    <scope>NUCLEOTIDE SEQUENCE [LARGE SCALE GENOMIC DNA]</scope>
    <source>
        <strain evidence="13">EAD_L_NR</strain>
    </source>
</reference>
<dbReference type="GO" id="GO:0016705">
    <property type="term" value="F:oxidoreductase activity, acting on paired donors, with incorporation or reduction of molecular oxygen"/>
    <property type="evidence" value="ECO:0007669"/>
    <property type="project" value="InterPro"/>
</dbReference>
<dbReference type="AlphaFoldDB" id="A0AAV8VQ30"/>
<gene>
    <name evidence="13" type="ORF">NQ315_004453</name>
</gene>
<accession>A0AAV8VQ30</accession>
<feature type="non-terminal residue" evidence="13">
    <location>
        <position position="123"/>
    </location>
</feature>
<evidence type="ECO:0000256" key="2">
    <source>
        <dbReference type="ARBA" id="ARBA00004524"/>
    </source>
</evidence>
<evidence type="ECO:0000256" key="9">
    <source>
        <dbReference type="ARBA" id="ARBA00023002"/>
    </source>
</evidence>
<comment type="similarity">
    <text evidence="4">Belongs to the cytochrome P450 family.</text>
</comment>
<dbReference type="GO" id="GO:0020037">
    <property type="term" value="F:heme binding"/>
    <property type="evidence" value="ECO:0007669"/>
    <property type="project" value="InterPro"/>
</dbReference>
<dbReference type="GO" id="GO:0005506">
    <property type="term" value="F:iron ion binding"/>
    <property type="evidence" value="ECO:0007669"/>
    <property type="project" value="InterPro"/>
</dbReference>
<dbReference type="Proteomes" id="UP001159042">
    <property type="component" value="Unassembled WGS sequence"/>
</dbReference>
<dbReference type="PANTHER" id="PTHR24292:SF54">
    <property type="entry name" value="CYP9F3-RELATED"/>
    <property type="match status" value="1"/>
</dbReference>
<keyword evidence="14" id="KW-1185">Reference proteome</keyword>
<dbReference type="InterPro" id="IPR036396">
    <property type="entry name" value="Cyt_P450_sf"/>
</dbReference>
<evidence type="ECO:0000313" key="13">
    <source>
        <dbReference type="EMBL" id="KAJ8916087.1"/>
    </source>
</evidence>
<evidence type="ECO:0000256" key="10">
    <source>
        <dbReference type="ARBA" id="ARBA00023004"/>
    </source>
</evidence>